<dbReference type="GO" id="GO:0008380">
    <property type="term" value="P:RNA splicing"/>
    <property type="evidence" value="ECO:0007669"/>
    <property type="project" value="UniProtKB-KW"/>
</dbReference>
<protein>
    <submittedName>
        <fullName evidence="7">Uncharacterized protein</fullName>
    </submittedName>
</protein>
<sequence>MVSTQYEGIEHSSCLNPSISAEERQQIENLIQMELSRHQQHTPSDHDRTPQAPGQVGLDIPPLSSSLITSSVEQLEDAGEDIDDEEFSLGAIDMGAYDNPDYVGLSHAMVDDENISGRHENLEGLRYGCESYLNELMHLDAQLDTAIGAKRKQVSESESLRKKRATELQRAKHYLDDRWRDGVHSVVEVAVTSKNSSSWSGSVP</sequence>
<evidence type="ECO:0000256" key="4">
    <source>
        <dbReference type="ARBA" id="ARBA00023187"/>
    </source>
</evidence>
<evidence type="ECO:0000256" key="5">
    <source>
        <dbReference type="ARBA" id="ARBA00023242"/>
    </source>
</evidence>
<evidence type="ECO:0000256" key="2">
    <source>
        <dbReference type="ARBA" id="ARBA00022664"/>
    </source>
</evidence>
<reference evidence="7 8" key="1">
    <citation type="submission" date="2019-07" db="EMBL/GenBank/DDBJ databases">
        <title>Genome assembly of two rare yeast pathogens: Diutina rugosa and Trichomonascus ciferrii.</title>
        <authorList>
            <person name="Mixao V."/>
            <person name="Saus E."/>
            <person name="Hansen A."/>
            <person name="Lass-Flor C."/>
            <person name="Gabaldon T."/>
        </authorList>
    </citation>
    <scope>NUCLEOTIDE SEQUENCE [LARGE SCALE GENOMIC DNA]</scope>
    <source>
        <strain evidence="7 8">CBS 613</strain>
    </source>
</reference>
<dbReference type="GO" id="GO:0006397">
    <property type="term" value="P:mRNA processing"/>
    <property type="evidence" value="ECO:0007669"/>
    <property type="project" value="UniProtKB-KW"/>
</dbReference>
<evidence type="ECO:0000256" key="6">
    <source>
        <dbReference type="SAM" id="MobiDB-lite"/>
    </source>
</evidence>
<keyword evidence="5" id="KW-0539">Nucleus</keyword>
<keyword evidence="2" id="KW-0507">mRNA processing</keyword>
<dbReference type="RefSeq" id="XP_034011632.1">
    <property type="nucleotide sequence ID" value="XM_034156134.1"/>
</dbReference>
<organism evidence="7 8">
    <name type="scientific">Diutina rugosa</name>
    <name type="common">Yeast</name>
    <name type="synonym">Candida rugosa</name>
    <dbReference type="NCBI Taxonomy" id="5481"/>
    <lineage>
        <taxon>Eukaryota</taxon>
        <taxon>Fungi</taxon>
        <taxon>Dikarya</taxon>
        <taxon>Ascomycota</taxon>
        <taxon>Saccharomycotina</taxon>
        <taxon>Pichiomycetes</taxon>
        <taxon>Debaryomycetaceae</taxon>
        <taxon>Diutina</taxon>
    </lineage>
</organism>
<dbReference type="InterPro" id="IPR008409">
    <property type="entry name" value="SPF27"/>
</dbReference>
<dbReference type="AlphaFoldDB" id="A0A642UL30"/>
<dbReference type="OrthoDB" id="205794at2759"/>
<dbReference type="VEuPathDB" id="FungiDB:DIURU_003379"/>
<keyword evidence="3" id="KW-0747">Spliceosome</keyword>
<keyword evidence="8" id="KW-1185">Reference proteome</keyword>
<dbReference type="Pfam" id="PF05700">
    <property type="entry name" value="BCAS2"/>
    <property type="match status" value="1"/>
</dbReference>
<dbReference type="GeneID" id="54782030"/>
<keyword evidence="4" id="KW-0508">mRNA splicing</keyword>
<gene>
    <name evidence="7" type="ORF">DIURU_003379</name>
</gene>
<evidence type="ECO:0000256" key="3">
    <source>
        <dbReference type="ARBA" id="ARBA00022728"/>
    </source>
</evidence>
<accession>A0A642UL30</accession>
<dbReference type="EMBL" id="SWFT01000105">
    <property type="protein sequence ID" value="KAA8901009.1"/>
    <property type="molecule type" value="Genomic_DNA"/>
</dbReference>
<comment type="subcellular location">
    <subcellularLocation>
        <location evidence="1">Nucleus</location>
    </subcellularLocation>
</comment>
<feature type="region of interest" description="Disordered" evidence="6">
    <location>
        <begin position="37"/>
        <end position="59"/>
    </location>
</feature>
<comment type="caution">
    <text evidence="7">The sequence shown here is derived from an EMBL/GenBank/DDBJ whole genome shotgun (WGS) entry which is preliminary data.</text>
</comment>
<evidence type="ECO:0000313" key="7">
    <source>
        <dbReference type="EMBL" id="KAA8901009.1"/>
    </source>
</evidence>
<dbReference type="GO" id="GO:0005681">
    <property type="term" value="C:spliceosomal complex"/>
    <property type="evidence" value="ECO:0007669"/>
    <property type="project" value="UniProtKB-KW"/>
</dbReference>
<evidence type="ECO:0000313" key="8">
    <source>
        <dbReference type="Proteomes" id="UP000449547"/>
    </source>
</evidence>
<proteinExistence type="predicted"/>
<evidence type="ECO:0000256" key="1">
    <source>
        <dbReference type="ARBA" id="ARBA00004123"/>
    </source>
</evidence>
<dbReference type="Proteomes" id="UP000449547">
    <property type="component" value="Unassembled WGS sequence"/>
</dbReference>
<name>A0A642UL30_DIURU</name>